<accession>A0ABS8PND1</accession>
<dbReference type="NCBIfam" id="TIGR02937">
    <property type="entry name" value="sigma70-ECF"/>
    <property type="match status" value="1"/>
</dbReference>
<evidence type="ECO:0000259" key="6">
    <source>
        <dbReference type="Pfam" id="PF08281"/>
    </source>
</evidence>
<evidence type="ECO:0000256" key="4">
    <source>
        <dbReference type="ARBA" id="ARBA00023163"/>
    </source>
</evidence>
<dbReference type="InterPro" id="IPR013325">
    <property type="entry name" value="RNA_pol_sigma_r2"/>
</dbReference>
<proteinExistence type="inferred from homology"/>
<evidence type="ECO:0000313" key="8">
    <source>
        <dbReference type="Proteomes" id="UP001199816"/>
    </source>
</evidence>
<comment type="similarity">
    <text evidence="1">Belongs to the sigma-70 factor family. ECF subfamily.</text>
</comment>
<feature type="domain" description="RNA polymerase sigma factor 70 region 4 type 2" evidence="6">
    <location>
        <begin position="121"/>
        <end position="168"/>
    </location>
</feature>
<evidence type="ECO:0000259" key="5">
    <source>
        <dbReference type="Pfam" id="PF04542"/>
    </source>
</evidence>
<feature type="domain" description="RNA polymerase sigma-70 region 2" evidence="5">
    <location>
        <begin position="24"/>
        <end position="90"/>
    </location>
</feature>
<dbReference type="NCBIfam" id="TIGR02985">
    <property type="entry name" value="Sig70_bacteroi1"/>
    <property type="match status" value="1"/>
</dbReference>
<dbReference type="PANTHER" id="PTHR43133:SF46">
    <property type="entry name" value="RNA POLYMERASE SIGMA-70 FACTOR ECF SUBFAMILY"/>
    <property type="match status" value="1"/>
</dbReference>
<dbReference type="PANTHER" id="PTHR43133">
    <property type="entry name" value="RNA POLYMERASE ECF-TYPE SIGMA FACTO"/>
    <property type="match status" value="1"/>
</dbReference>
<dbReference type="InterPro" id="IPR036388">
    <property type="entry name" value="WH-like_DNA-bd_sf"/>
</dbReference>
<name>A0ABS8PND1_9BACT</name>
<protein>
    <submittedName>
        <fullName evidence="7">RNA polymerase sigma-70 factor</fullName>
    </submittedName>
</protein>
<keyword evidence="3" id="KW-0731">Sigma factor</keyword>
<keyword evidence="4" id="KW-0804">Transcription</keyword>
<dbReference type="Gene3D" id="1.10.10.10">
    <property type="entry name" value="Winged helix-like DNA-binding domain superfamily/Winged helix DNA-binding domain"/>
    <property type="match status" value="1"/>
</dbReference>
<dbReference type="SUPFAM" id="SSF88659">
    <property type="entry name" value="Sigma3 and sigma4 domains of RNA polymerase sigma factors"/>
    <property type="match status" value="1"/>
</dbReference>
<dbReference type="InterPro" id="IPR007627">
    <property type="entry name" value="RNA_pol_sigma70_r2"/>
</dbReference>
<dbReference type="Proteomes" id="UP001199816">
    <property type="component" value="Unassembled WGS sequence"/>
</dbReference>
<dbReference type="InterPro" id="IPR014327">
    <property type="entry name" value="RNA_pol_sigma70_bacteroid"/>
</dbReference>
<gene>
    <name evidence="7" type="ORF">LQ567_07550</name>
</gene>
<evidence type="ECO:0000256" key="3">
    <source>
        <dbReference type="ARBA" id="ARBA00023082"/>
    </source>
</evidence>
<keyword evidence="2" id="KW-0805">Transcription regulation</keyword>
<dbReference type="InterPro" id="IPR013249">
    <property type="entry name" value="RNA_pol_sigma70_r4_t2"/>
</dbReference>
<dbReference type="Pfam" id="PF08281">
    <property type="entry name" value="Sigma70_r4_2"/>
    <property type="match status" value="1"/>
</dbReference>
<sequence>MKLEETAIIDGLRNGDTHAYTKIYDLYHERLYAFVIRFVKLPELAEDVLQEVFLTLWRVRDRIDSSRSLQAYLYKISRNCVFKALKKNARQCEITERVKTMTVPLTFSNEEQLRWKEYEAILSDAINCLPMQRKKVFCLCRDEGKTYDGVAQELGISKNTVKEHMVLATRAIKNYMSKYIDFQPLVLFVFLSFF</sequence>
<dbReference type="InterPro" id="IPR039425">
    <property type="entry name" value="RNA_pol_sigma-70-like"/>
</dbReference>
<dbReference type="Pfam" id="PF04542">
    <property type="entry name" value="Sigma70_r2"/>
    <property type="match status" value="1"/>
</dbReference>
<dbReference type="EMBL" id="JAJNEC010000004">
    <property type="protein sequence ID" value="MCD2422613.1"/>
    <property type="molecule type" value="Genomic_DNA"/>
</dbReference>
<dbReference type="SUPFAM" id="SSF88946">
    <property type="entry name" value="Sigma2 domain of RNA polymerase sigma factors"/>
    <property type="match status" value="1"/>
</dbReference>
<keyword evidence="8" id="KW-1185">Reference proteome</keyword>
<dbReference type="InterPro" id="IPR013324">
    <property type="entry name" value="RNA_pol_sigma_r3/r4-like"/>
</dbReference>
<evidence type="ECO:0000313" key="7">
    <source>
        <dbReference type="EMBL" id="MCD2422613.1"/>
    </source>
</evidence>
<evidence type="ECO:0000256" key="1">
    <source>
        <dbReference type="ARBA" id="ARBA00010641"/>
    </source>
</evidence>
<evidence type="ECO:0000256" key="2">
    <source>
        <dbReference type="ARBA" id="ARBA00023015"/>
    </source>
</evidence>
<dbReference type="InterPro" id="IPR014284">
    <property type="entry name" value="RNA_pol_sigma-70_dom"/>
</dbReference>
<comment type="caution">
    <text evidence="7">The sequence shown here is derived from an EMBL/GenBank/DDBJ whole genome shotgun (WGS) entry which is preliminary data.</text>
</comment>
<dbReference type="Gene3D" id="1.10.1740.10">
    <property type="match status" value="1"/>
</dbReference>
<reference evidence="7 8" key="1">
    <citation type="submission" date="2021-11" db="EMBL/GenBank/DDBJ databases">
        <title>Genomic of Niabella pedocola.</title>
        <authorList>
            <person name="Wu T."/>
        </authorList>
    </citation>
    <scope>NUCLEOTIDE SEQUENCE [LARGE SCALE GENOMIC DNA]</scope>
    <source>
        <strain evidence="7 8">JCM 31011</strain>
    </source>
</reference>
<organism evidence="7 8">
    <name type="scientific">Niabella pedocola</name>
    <dbReference type="NCBI Taxonomy" id="1752077"/>
    <lineage>
        <taxon>Bacteria</taxon>
        <taxon>Pseudomonadati</taxon>
        <taxon>Bacteroidota</taxon>
        <taxon>Chitinophagia</taxon>
        <taxon>Chitinophagales</taxon>
        <taxon>Chitinophagaceae</taxon>
        <taxon>Niabella</taxon>
    </lineage>
</organism>
<dbReference type="RefSeq" id="WP_231003761.1">
    <property type="nucleotide sequence ID" value="NZ_JAJNEC010000004.1"/>
</dbReference>